<comment type="caution">
    <text evidence="2">The sequence shown here is derived from an EMBL/GenBank/DDBJ whole genome shotgun (WGS) entry which is preliminary data.</text>
</comment>
<feature type="region of interest" description="Disordered" evidence="1">
    <location>
        <begin position="1"/>
        <end position="24"/>
    </location>
</feature>
<evidence type="ECO:0000256" key="1">
    <source>
        <dbReference type="SAM" id="MobiDB-lite"/>
    </source>
</evidence>
<gene>
    <name evidence="2" type="ORF">GCM10023352_11250</name>
</gene>
<name>A0ABP9BDR1_9MICC</name>
<evidence type="ECO:0000313" key="3">
    <source>
        <dbReference type="Proteomes" id="UP001500187"/>
    </source>
</evidence>
<keyword evidence="3" id="KW-1185">Reference proteome</keyword>
<sequence length="78" mass="8435">MWLGLPKSTSLSHHLKGGSLPRSGVIGQRADETEISGILPCSLSEFTSYENKGVSLTEFASLTDGYSHHSYKLARSLP</sequence>
<reference evidence="3" key="1">
    <citation type="journal article" date="2019" name="Int. J. Syst. Evol. Microbiol.">
        <title>The Global Catalogue of Microorganisms (GCM) 10K type strain sequencing project: providing services to taxonomists for standard genome sequencing and annotation.</title>
        <authorList>
            <consortium name="The Broad Institute Genomics Platform"/>
            <consortium name="The Broad Institute Genome Sequencing Center for Infectious Disease"/>
            <person name="Wu L."/>
            <person name="Ma J."/>
        </authorList>
    </citation>
    <scope>NUCLEOTIDE SEQUENCE [LARGE SCALE GENOMIC DNA]</scope>
    <source>
        <strain evidence="3">JCM 18541</strain>
    </source>
</reference>
<proteinExistence type="predicted"/>
<dbReference type="EMBL" id="BAABKP010000001">
    <property type="protein sequence ID" value="GAA4794163.1"/>
    <property type="molecule type" value="Genomic_DNA"/>
</dbReference>
<evidence type="ECO:0000313" key="2">
    <source>
        <dbReference type="EMBL" id="GAA4794163.1"/>
    </source>
</evidence>
<dbReference type="Proteomes" id="UP001500187">
    <property type="component" value="Unassembled WGS sequence"/>
</dbReference>
<accession>A0ABP9BDR1</accession>
<protein>
    <submittedName>
        <fullName evidence="2">Uncharacterized protein</fullName>
    </submittedName>
</protein>
<organism evidence="2 3">
    <name type="scientific">Rothia endophytica</name>
    <dbReference type="NCBI Taxonomy" id="1324766"/>
    <lineage>
        <taxon>Bacteria</taxon>
        <taxon>Bacillati</taxon>
        <taxon>Actinomycetota</taxon>
        <taxon>Actinomycetes</taxon>
        <taxon>Micrococcales</taxon>
        <taxon>Micrococcaceae</taxon>
        <taxon>Rothia</taxon>
    </lineage>
</organism>